<reference evidence="1" key="1">
    <citation type="submission" date="2016-10" db="EMBL/GenBank/DDBJ databases">
        <title>Sequence of Gallionella enrichment culture.</title>
        <authorList>
            <person name="Poehlein A."/>
            <person name="Muehling M."/>
            <person name="Daniel R."/>
        </authorList>
    </citation>
    <scope>NUCLEOTIDE SEQUENCE</scope>
</reference>
<dbReference type="SUPFAM" id="SSF53187">
    <property type="entry name" value="Zn-dependent exopeptidases"/>
    <property type="match status" value="1"/>
</dbReference>
<dbReference type="EMBL" id="MLJW01003202">
    <property type="protein sequence ID" value="OIQ72598.1"/>
    <property type="molecule type" value="Genomic_DNA"/>
</dbReference>
<protein>
    <submittedName>
        <fullName evidence="1">N-formylglutamate amidohydrolase</fullName>
    </submittedName>
</protein>
<evidence type="ECO:0000313" key="1">
    <source>
        <dbReference type="EMBL" id="OIQ72598.1"/>
    </source>
</evidence>
<dbReference type="GO" id="GO:0016787">
    <property type="term" value="F:hydrolase activity"/>
    <property type="evidence" value="ECO:0007669"/>
    <property type="project" value="UniProtKB-KW"/>
</dbReference>
<sequence>MDLPAALPETRETSPFRLLTPERPFAPVIFTSAHSGRDYSADLMSGVRLCPLSLRRSEDCFVDELFQAAPHYGAPLLAANFPRALCDANREAWELDPGMFSDRLPDWVNTNSSRVTAGLGTIAKVVASGEPIYGAKLPFAEAERRVIAYWRPFHETLSRLIADIRGRFGYCLVIDCHSMPSPNPGRRPAVRPVEFVLGDLHGSSCASRVTRAAEAVLNNKGYLVRRNDPYAGGYITRHYGRPADDVHVLQIEIARSLYMDEARIEPLPDFAFVQQQMTDLIVAMTRQVHDLIG</sequence>
<dbReference type="AlphaFoldDB" id="A0A1J5PM30"/>
<proteinExistence type="predicted"/>
<accession>A0A1J5PM30</accession>
<comment type="caution">
    <text evidence="1">The sequence shown here is derived from an EMBL/GenBank/DDBJ whole genome shotgun (WGS) entry which is preliminary data.</text>
</comment>
<dbReference type="Gene3D" id="3.40.630.40">
    <property type="entry name" value="Zn-dependent exopeptidases"/>
    <property type="match status" value="1"/>
</dbReference>
<dbReference type="InterPro" id="IPR007709">
    <property type="entry name" value="N-FG_amidohydro"/>
</dbReference>
<keyword evidence="1" id="KW-0378">Hydrolase</keyword>
<organism evidence="1">
    <name type="scientific">mine drainage metagenome</name>
    <dbReference type="NCBI Taxonomy" id="410659"/>
    <lineage>
        <taxon>unclassified sequences</taxon>
        <taxon>metagenomes</taxon>
        <taxon>ecological metagenomes</taxon>
    </lineage>
</organism>
<dbReference type="Pfam" id="PF05013">
    <property type="entry name" value="FGase"/>
    <property type="match status" value="1"/>
</dbReference>
<name>A0A1J5PM30_9ZZZZ</name>
<gene>
    <name evidence="1" type="ORF">GALL_457750</name>
</gene>